<keyword evidence="2" id="KW-1185">Reference proteome</keyword>
<dbReference type="AlphaFoldDB" id="A0A8S1INK0"/>
<gene>
    <name evidence="1" type="ORF">OSTQU699_LOCUS1254</name>
</gene>
<evidence type="ECO:0000313" key="2">
    <source>
        <dbReference type="Proteomes" id="UP000708148"/>
    </source>
</evidence>
<dbReference type="EMBL" id="CAJHUC010000401">
    <property type="protein sequence ID" value="CAD7695893.1"/>
    <property type="molecule type" value="Genomic_DNA"/>
</dbReference>
<reference evidence="1" key="1">
    <citation type="submission" date="2020-12" db="EMBL/GenBank/DDBJ databases">
        <authorList>
            <person name="Iha C."/>
        </authorList>
    </citation>
    <scope>NUCLEOTIDE SEQUENCE</scope>
</reference>
<evidence type="ECO:0000313" key="1">
    <source>
        <dbReference type="EMBL" id="CAD7695893.1"/>
    </source>
</evidence>
<proteinExistence type="predicted"/>
<accession>A0A8S1INK0</accession>
<feature type="non-terminal residue" evidence="1">
    <location>
        <position position="158"/>
    </location>
</feature>
<name>A0A8S1INK0_9CHLO</name>
<organism evidence="1 2">
    <name type="scientific">Ostreobium quekettii</name>
    <dbReference type="NCBI Taxonomy" id="121088"/>
    <lineage>
        <taxon>Eukaryota</taxon>
        <taxon>Viridiplantae</taxon>
        <taxon>Chlorophyta</taxon>
        <taxon>core chlorophytes</taxon>
        <taxon>Ulvophyceae</taxon>
        <taxon>TCBD clade</taxon>
        <taxon>Bryopsidales</taxon>
        <taxon>Ostreobineae</taxon>
        <taxon>Ostreobiaceae</taxon>
        <taxon>Ostreobium</taxon>
    </lineage>
</organism>
<sequence>MKMMYFSMAYRTVCGCLLGLLCVGVIFVASGTWAKCSDQTFTSTCICLDDIKCVASFDVFEPTVCKCHDLGDVSLEGLVEVLRETSGVVDALHISGHELASLEPLAGLLKEVQHSIVILNTTLQSLKPLAGLKTIGKNLSMVENKFLRNVDGLGNIAQ</sequence>
<protein>
    <submittedName>
        <fullName evidence="1">Uncharacterized protein</fullName>
    </submittedName>
</protein>
<dbReference type="SUPFAM" id="SSF52058">
    <property type="entry name" value="L domain-like"/>
    <property type="match status" value="1"/>
</dbReference>
<dbReference type="Proteomes" id="UP000708148">
    <property type="component" value="Unassembled WGS sequence"/>
</dbReference>
<comment type="caution">
    <text evidence="1">The sequence shown here is derived from an EMBL/GenBank/DDBJ whole genome shotgun (WGS) entry which is preliminary data.</text>
</comment>